<feature type="compositionally biased region" description="Low complexity" evidence="1">
    <location>
        <begin position="157"/>
        <end position="166"/>
    </location>
</feature>
<reference evidence="2" key="2">
    <citation type="journal article" date="2023" name="IMA Fungus">
        <title>Comparative genomic study of the Penicillium genus elucidates a diverse pangenome and 15 lateral gene transfer events.</title>
        <authorList>
            <person name="Petersen C."/>
            <person name="Sorensen T."/>
            <person name="Nielsen M.R."/>
            <person name="Sondergaard T.E."/>
            <person name="Sorensen J.L."/>
            <person name="Fitzpatrick D.A."/>
            <person name="Frisvad J.C."/>
            <person name="Nielsen K.L."/>
        </authorList>
    </citation>
    <scope>NUCLEOTIDE SEQUENCE</scope>
    <source>
        <strain evidence="2">IBT 26290</strain>
    </source>
</reference>
<feature type="compositionally biased region" description="Acidic residues" evidence="1">
    <location>
        <begin position="55"/>
        <end position="64"/>
    </location>
</feature>
<feature type="compositionally biased region" description="Low complexity" evidence="1">
    <location>
        <begin position="35"/>
        <end position="48"/>
    </location>
</feature>
<dbReference type="GeneID" id="81426203"/>
<feature type="compositionally biased region" description="Polar residues" evidence="1">
    <location>
        <begin position="105"/>
        <end position="117"/>
    </location>
</feature>
<feature type="compositionally biased region" description="Polar residues" evidence="1">
    <location>
        <begin position="66"/>
        <end position="78"/>
    </location>
</feature>
<evidence type="ECO:0000256" key="1">
    <source>
        <dbReference type="SAM" id="MobiDB-lite"/>
    </source>
</evidence>
<sequence length="701" mass="77229">MRTIRDFFRRPSLSRVNQDFPPDLAQSDSHGAHEPPTSSPLSEPPRSSITIDLTQDGDDGEDGPDTQLSKPSLRSASDSRPESFALEAFAPDQSYLRADTESIGPPSSLSGSFNASQRIVKDGKEVVISSDGEDTDSVASLEDPDALFAPKTKPKPKNAGGPAAKAYQPDKALLAKLSAPKKYKHTIESLVHDAVDDNEMEANVAKARAAFVQSQQNGDQSGMGGSKKGLNEGMLVSAFGDDGDEGPSLRRLMEAVRRTEALEQDRAWRFFDQSQMTPATPDFLIELFPASSPLAGLREPNSRVRVFQSGVLEYAASLQRLPDEFLVWLFRSVPLEPREELRKAYCRIFTQAPKAQVESLIHPDDIDCLFRQLGAKSQAMNLSELIVADSPERSSNVPHLKDRMMLISVLTLIGDTAAANLFSDKTQEHAVHILLRMALDTSLTADDVIRSELQGTLTSLLEFGPKERMESGICTTVYQTVKDPQFQSRLLQNILPTSTWVSLLRYRLAVAFLLQDPGPLTEPPEVVLGLTRITLLLMRDERFHLKKHKGINEYDYGDLIAITLLLDICINSALYDLGYRQGDTEEQFNISIDRLASQIKRIFSSIEDTGASHLQRMLAKQALEALHYRMVYSVRSKAPPKRTLFKTFGREKNGDIKSIFKANFLGGASAIDTGLSTPSGSSDADSVEGTAMPIRGDSRLS</sequence>
<name>A0A9W9LMI0_9EURO</name>
<feature type="region of interest" description="Disordered" evidence="1">
    <location>
        <begin position="1"/>
        <end position="166"/>
    </location>
</feature>
<dbReference type="RefSeq" id="XP_056542582.1">
    <property type="nucleotide sequence ID" value="XM_056687027.1"/>
</dbReference>
<keyword evidence="3" id="KW-1185">Reference proteome</keyword>
<evidence type="ECO:0000313" key="3">
    <source>
        <dbReference type="Proteomes" id="UP001149163"/>
    </source>
</evidence>
<comment type="caution">
    <text evidence="2">The sequence shown here is derived from an EMBL/GenBank/DDBJ whole genome shotgun (WGS) entry which is preliminary data.</text>
</comment>
<feature type="region of interest" description="Disordered" evidence="1">
    <location>
        <begin position="676"/>
        <end position="701"/>
    </location>
</feature>
<gene>
    <name evidence="2" type="ORF">N7482_004902</name>
</gene>
<organism evidence="2 3">
    <name type="scientific">Penicillium canariense</name>
    <dbReference type="NCBI Taxonomy" id="189055"/>
    <lineage>
        <taxon>Eukaryota</taxon>
        <taxon>Fungi</taxon>
        <taxon>Dikarya</taxon>
        <taxon>Ascomycota</taxon>
        <taxon>Pezizomycotina</taxon>
        <taxon>Eurotiomycetes</taxon>
        <taxon>Eurotiomycetidae</taxon>
        <taxon>Eurotiales</taxon>
        <taxon>Aspergillaceae</taxon>
        <taxon>Penicillium</taxon>
    </lineage>
</organism>
<dbReference type="Proteomes" id="UP001149163">
    <property type="component" value="Unassembled WGS sequence"/>
</dbReference>
<dbReference type="AlphaFoldDB" id="A0A9W9LMI0"/>
<evidence type="ECO:0000313" key="2">
    <source>
        <dbReference type="EMBL" id="KAJ5166121.1"/>
    </source>
</evidence>
<protein>
    <submittedName>
        <fullName evidence="2">Uncharacterized protein</fullName>
    </submittedName>
</protein>
<reference evidence="2" key="1">
    <citation type="submission" date="2022-11" db="EMBL/GenBank/DDBJ databases">
        <authorList>
            <person name="Petersen C."/>
        </authorList>
    </citation>
    <scope>NUCLEOTIDE SEQUENCE</scope>
    <source>
        <strain evidence="2">IBT 26290</strain>
    </source>
</reference>
<dbReference type="OrthoDB" id="5350396at2759"/>
<proteinExistence type="predicted"/>
<dbReference type="EMBL" id="JAPQKN010000003">
    <property type="protein sequence ID" value="KAJ5166121.1"/>
    <property type="molecule type" value="Genomic_DNA"/>
</dbReference>
<accession>A0A9W9LMI0</accession>